<dbReference type="InterPro" id="IPR051534">
    <property type="entry name" value="CBASS_pafABC_assoc_protein"/>
</dbReference>
<organism evidence="3 4">
    <name type="scientific">Paenibacillus flagellatus</name>
    <dbReference type="NCBI Taxonomy" id="2211139"/>
    <lineage>
        <taxon>Bacteria</taxon>
        <taxon>Bacillati</taxon>
        <taxon>Bacillota</taxon>
        <taxon>Bacilli</taxon>
        <taxon>Bacillales</taxon>
        <taxon>Paenibacillaceae</taxon>
        <taxon>Paenibacillus</taxon>
    </lineage>
</organism>
<protein>
    <submittedName>
        <fullName evidence="3">DNA-binding transcriptional regulator</fullName>
    </submittedName>
</protein>
<dbReference type="RefSeq" id="WP_110838330.1">
    <property type="nucleotide sequence ID" value="NZ_QJVJ01000001.1"/>
</dbReference>
<evidence type="ECO:0000259" key="1">
    <source>
        <dbReference type="Pfam" id="PF08279"/>
    </source>
</evidence>
<evidence type="ECO:0000313" key="3">
    <source>
        <dbReference type="EMBL" id="PYI57291.1"/>
    </source>
</evidence>
<keyword evidence="3" id="KW-0238">DNA-binding</keyword>
<dbReference type="InterPro" id="IPR036388">
    <property type="entry name" value="WH-like_DNA-bd_sf"/>
</dbReference>
<name>A0A2V5KCG7_9BACL</name>
<sequence length="321" mass="35520">MSKADNMIAILWLLRSGKRITAKQIAEELEIHVRTVYRCIDALCASGVPIVADAGHNGGYSLLQPLDGAPLFFDADEQKALVHASVFAQEAGYPHGEALERAIVKLKRYANEEQQEAIERHEAGLDVIHPPVDDSMGALLRQLERATAEGRTLSIAYQAGYDDDVTSRDIDPYGLVHWKSGWYVVGYCRLRGDIRSFRADRIRACAEAGGTFERPAGFSARDFFMAGLRPDPERSDEYVTVRLEGKPQAIADLCANWLFGGGLVERRRDGATFRLPAHTVYSRVPYALLTYGGSITGVEPPELKEAMRGVAEALADYYRTI</sequence>
<dbReference type="Pfam" id="PF08279">
    <property type="entry name" value="HTH_11"/>
    <property type="match status" value="1"/>
</dbReference>
<dbReference type="SUPFAM" id="SSF46785">
    <property type="entry name" value="Winged helix' DNA-binding domain"/>
    <property type="match status" value="1"/>
</dbReference>
<dbReference type="Gene3D" id="1.10.10.10">
    <property type="entry name" value="Winged helix-like DNA-binding domain superfamily/Winged helix DNA-binding domain"/>
    <property type="match status" value="1"/>
</dbReference>
<dbReference type="InterPro" id="IPR026881">
    <property type="entry name" value="WYL_dom"/>
</dbReference>
<dbReference type="PROSITE" id="PS52050">
    <property type="entry name" value="WYL"/>
    <property type="match status" value="1"/>
</dbReference>
<comment type="caution">
    <text evidence="3">The sequence shown here is derived from an EMBL/GenBank/DDBJ whole genome shotgun (WGS) entry which is preliminary data.</text>
</comment>
<dbReference type="GO" id="GO:0003677">
    <property type="term" value="F:DNA binding"/>
    <property type="evidence" value="ECO:0007669"/>
    <property type="project" value="UniProtKB-KW"/>
</dbReference>
<dbReference type="InterPro" id="IPR036390">
    <property type="entry name" value="WH_DNA-bd_sf"/>
</dbReference>
<accession>A0A2V5KCG7</accession>
<proteinExistence type="predicted"/>
<dbReference type="OrthoDB" id="9767131at2"/>
<dbReference type="EMBL" id="QJVJ01000001">
    <property type="protein sequence ID" value="PYI57291.1"/>
    <property type="molecule type" value="Genomic_DNA"/>
</dbReference>
<feature type="domain" description="Helix-turn-helix type 11" evidence="1">
    <location>
        <begin position="9"/>
        <end position="60"/>
    </location>
</feature>
<reference evidence="3 4" key="1">
    <citation type="submission" date="2018-05" db="EMBL/GenBank/DDBJ databases">
        <title>Paenibacillus flagellatus sp. nov., isolated from selenium mineral soil.</title>
        <authorList>
            <person name="Dai X."/>
        </authorList>
    </citation>
    <scope>NUCLEOTIDE SEQUENCE [LARGE SCALE GENOMIC DNA]</scope>
    <source>
        <strain evidence="3 4">DXL2</strain>
    </source>
</reference>
<dbReference type="Proteomes" id="UP000247476">
    <property type="component" value="Unassembled WGS sequence"/>
</dbReference>
<keyword evidence="4" id="KW-1185">Reference proteome</keyword>
<evidence type="ECO:0000259" key="2">
    <source>
        <dbReference type="Pfam" id="PF13280"/>
    </source>
</evidence>
<dbReference type="PANTHER" id="PTHR34580">
    <property type="match status" value="1"/>
</dbReference>
<dbReference type="Pfam" id="PF13280">
    <property type="entry name" value="WYL"/>
    <property type="match status" value="1"/>
</dbReference>
<dbReference type="PANTHER" id="PTHR34580:SF3">
    <property type="entry name" value="PROTEIN PAFB"/>
    <property type="match status" value="1"/>
</dbReference>
<gene>
    <name evidence="3" type="ORF">DLM86_02295</name>
</gene>
<feature type="domain" description="WYL" evidence="2">
    <location>
        <begin position="139"/>
        <end position="204"/>
    </location>
</feature>
<evidence type="ECO:0000313" key="4">
    <source>
        <dbReference type="Proteomes" id="UP000247476"/>
    </source>
</evidence>
<dbReference type="AlphaFoldDB" id="A0A2V5KCG7"/>
<dbReference type="InterPro" id="IPR013196">
    <property type="entry name" value="HTH_11"/>
</dbReference>